<comment type="caution">
    <text evidence="9">The sequence shown here is derived from an EMBL/GenBank/DDBJ whole genome shotgun (WGS) entry which is preliminary data.</text>
</comment>
<dbReference type="NCBIfam" id="TIGR01988">
    <property type="entry name" value="Ubi-OHases"/>
    <property type="match status" value="1"/>
</dbReference>
<dbReference type="InterPro" id="IPR018168">
    <property type="entry name" value="Ubi_Hdrlase_CS"/>
</dbReference>
<evidence type="ECO:0000256" key="6">
    <source>
        <dbReference type="ARBA" id="ARBA00023002"/>
    </source>
</evidence>
<reference evidence="10" key="1">
    <citation type="journal article" date="2018" name="Front. Microbiol.">
        <title>Genome-Based Analysis Reveals the Taxonomy and Diversity of the Family Idiomarinaceae.</title>
        <authorList>
            <person name="Liu Y."/>
            <person name="Lai Q."/>
            <person name="Shao Z."/>
        </authorList>
    </citation>
    <scope>NUCLEOTIDE SEQUENCE [LARGE SCALE GENOMIC DNA]</scope>
    <source>
        <strain evidence="10">F23</strain>
    </source>
</reference>
<dbReference type="GO" id="GO:0008681">
    <property type="term" value="F:2-octaprenyl-6-methoxyphenol hydroxylase activity"/>
    <property type="evidence" value="ECO:0007669"/>
    <property type="project" value="TreeGrafter"/>
</dbReference>
<organism evidence="9 10">
    <name type="scientific">Idiomarina fontislapidosi</name>
    <dbReference type="NCBI Taxonomy" id="263723"/>
    <lineage>
        <taxon>Bacteria</taxon>
        <taxon>Pseudomonadati</taxon>
        <taxon>Pseudomonadota</taxon>
        <taxon>Gammaproteobacteria</taxon>
        <taxon>Alteromonadales</taxon>
        <taxon>Idiomarinaceae</taxon>
        <taxon>Idiomarina</taxon>
    </lineage>
</organism>
<keyword evidence="7" id="KW-0503">Monooxygenase</keyword>
<dbReference type="SUPFAM" id="SSF51905">
    <property type="entry name" value="FAD/NAD(P)-binding domain"/>
    <property type="match status" value="1"/>
</dbReference>
<comment type="similarity">
    <text evidence="3">Belongs to the UbiH/COQ6 family.</text>
</comment>
<dbReference type="NCBIfam" id="NF004356">
    <property type="entry name" value="PRK05732.1"/>
    <property type="match status" value="1"/>
</dbReference>
<sequence length="388" mass="42835">MDAKQVTADVVIAGGSLVGALTGVMLARQRPDWRIAVCEPRLEGPPNDKRIIALAAASAARLQRLGVLGELSDATAIRHIHISDKGYLGATEIHAEQEHVDALGYVVSAAELVNRFYVACQRLDNVTWLAGESVEALHHDIDKVRVETANGLQIETRLVIGADGQNSKIRTLCRLPWQVEDYQQIGCISTVKLDRDSQGWAYERFTEWGPMALLPMANQQASLVWTFNPEQADIAKQWSSSDFLRHCQQAFGYRAGRLVARSEPVFYPLQLKKALRSIYHRTVIIGNASHALHPIAGQGFNLGLRDVECLVQGLSAAVDPGAFAVLDDYQQSRTKDYNAIINLTDGLVRGFSSSNRLLVVPRNLALMTLQHCSPLRSRFARLTMGMKS</sequence>
<dbReference type="PROSITE" id="PS01304">
    <property type="entry name" value="UBIH"/>
    <property type="match status" value="1"/>
</dbReference>
<evidence type="ECO:0000256" key="1">
    <source>
        <dbReference type="ARBA" id="ARBA00001974"/>
    </source>
</evidence>
<gene>
    <name evidence="9" type="ORF">CWE25_06350</name>
</gene>
<comment type="cofactor">
    <cofactor evidence="1">
        <name>FAD</name>
        <dbReference type="ChEBI" id="CHEBI:57692"/>
    </cofactor>
</comment>
<dbReference type="Gene3D" id="3.50.50.60">
    <property type="entry name" value="FAD/NAD(P)-binding domain"/>
    <property type="match status" value="2"/>
</dbReference>
<dbReference type="PANTHER" id="PTHR43876:SF8">
    <property type="entry name" value="2-OCTAPRENYL-6-METHOXYPHENOL HYDROXYLASE"/>
    <property type="match status" value="1"/>
</dbReference>
<evidence type="ECO:0000313" key="10">
    <source>
        <dbReference type="Proteomes" id="UP000287330"/>
    </source>
</evidence>
<dbReference type="PANTHER" id="PTHR43876">
    <property type="entry name" value="UBIQUINONE BIOSYNTHESIS MONOOXYGENASE COQ6, MITOCHONDRIAL"/>
    <property type="match status" value="1"/>
</dbReference>
<proteinExistence type="inferred from homology"/>
<keyword evidence="4" id="KW-0285">Flavoprotein</keyword>
<dbReference type="InterPro" id="IPR010971">
    <property type="entry name" value="UbiH/COQ6"/>
</dbReference>
<evidence type="ECO:0000259" key="8">
    <source>
        <dbReference type="Pfam" id="PF01494"/>
    </source>
</evidence>
<feature type="domain" description="FAD-binding" evidence="8">
    <location>
        <begin position="8"/>
        <end position="339"/>
    </location>
</feature>
<evidence type="ECO:0000256" key="4">
    <source>
        <dbReference type="ARBA" id="ARBA00022630"/>
    </source>
</evidence>
<keyword evidence="10" id="KW-1185">Reference proteome</keyword>
<dbReference type="Proteomes" id="UP000287330">
    <property type="component" value="Unassembled WGS sequence"/>
</dbReference>
<dbReference type="UniPathway" id="UPA00232"/>
<dbReference type="RefSeq" id="WP_110574009.1">
    <property type="nucleotide sequence ID" value="NZ_PIPV01000003.1"/>
</dbReference>
<evidence type="ECO:0000256" key="5">
    <source>
        <dbReference type="ARBA" id="ARBA00022827"/>
    </source>
</evidence>
<keyword evidence="5" id="KW-0274">FAD</keyword>
<dbReference type="Pfam" id="PF01494">
    <property type="entry name" value="FAD_binding_3"/>
    <property type="match status" value="1"/>
</dbReference>
<name>A0A432Y8L8_9GAMM</name>
<comment type="pathway">
    <text evidence="2">Cofactor biosynthesis; ubiquinone biosynthesis.</text>
</comment>
<evidence type="ECO:0000313" key="9">
    <source>
        <dbReference type="EMBL" id="RUO57283.1"/>
    </source>
</evidence>
<evidence type="ECO:0000256" key="3">
    <source>
        <dbReference type="ARBA" id="ARBA00005349"/>
    </source>
</evidence>
<dbReference type="PRINTS" id="PR00420">
    <property type="entry name" value="RNGMNOXGNASE"/>
</dbReference>
<accession>A0A432Y8L8</accession>
<evidence type="ECO:0000256" key="2">
    <source>
        <dbReference type="ARBA" id="ARBA00004749"/>
    </source>
</evidence>
<dbReference type="EMBL" id="PIPV01000003">
    <property type="protein sequence ID" value="RUO57283.1"/>
    <property type="molecule type" value="Genomic_DNA"/>
</dbReference>
<dbReference type="InterPro" id="IPR002938">
    <property type="entry name" value="FAD-bd"/>
</dbReference>
<protein>
    <submittedName>
        <fullName evidence="9">2-octaprenyl-6-methoxyphenyl hydroxylase</fullName>
    </submittedName>
</protein>
<dbReference type="GO" id="GO:0006744">
    <property type="term" value="P:ubiquinone biosynthetic process"/>
    <property type="evidence" value="ECO:0007669"/>
    <property type="project" value="UniProtKB-UniPathway"/>
</dbReference>
<dbReference type="GO" id="GO:0071949">
    <property type="term" value="F:FAD binding"/>
    <property type="evidence" value="ECO:0007669"/>
    <property type="project" value="InterPro"/>
</dbReference>
<dbReference type="InterPro" id="IPR036188">
    <property type="entry name" value="FAD/NAD-bd_sf"/>
</dbReference>
<dbReference type="OrthoDB" id="9769565at2"/>
<evidence type="ECO:0000256" key="7">
    <source>
        <dbReference type="ARBA" id="ARBA00023033"/>
    </source>
</evidence>
<dbReference type="AlphaFoldDB" id="A0A432Y8L8"/>
<dbReference type="InterPro" id="IPR051205">
    <property type="entry name" value="UbiH/COQ6_monooxygenase"/>
</dbReference>
<keyword evidence="6" id="KW-0560">Oxidoreductase</keyword>